<feature type="domain" description="Fibronectin type-III" evidence="2">
    <location>
        <begin position="560"/>
        <end position="661"/>
    </location>
</feature>
<dbReference type="InterPro" id="IPR036116">
    <property type="entry name" value="FN3_sf"/>
</dbReference>
<sequence length="1060" mass="117055">MGPKDFRWQYPEDDGGSPVRSFEVLMRPFNATGNYPVNWTSLNDSVFYYHPWQRSFSRTDLFGVGHVFSMSVRAVTDAGKGLASSDVSVTGGQRHRYVQLKGMSVSENFIRLEWDSPAPAIPMDVYVDDGNGGPLQLWLDNLHATNVAVGPLTTGKSYRVQVMSSTSCIAEQCLGTPTTSNGQPSVISNIISIILSGHAQPPTALVHVRHTGTSVEVSWVPHINTGGTPVTSWIVERDIGTSNVHRYPDTEFTGIGLVDSATSKTLYVDAPPLQQSSILGWCWLCPIRYRYRVRPVNAAGMSRWPSAAIEAWMVPTPSRPTVSLEYLNEGPCLILSWNRVPYADYYQIRGGPSDPAFETSDEVLVNETSALQRHFCPDDGAYGKRHSFSVRPLNLAGNPGPWSLYATAFMARPPSPPTSLQMIDSDCYRGPNITFRCMTADFGIIDNHTIVNSTACNKLSWEAPNDEGGCPIVEYHIFRDGDRIGGVTGSVTAFADFNDTLVCGRKYKYAIRAVNCRRDQCSPPATTEALQGARPLPLCSKFIETANGWICDENGLTGKPYSNKSIYYTWPRLGSSSTLRADWQAGFVGNWSVLGYILLVDDGRLGDMKVMFNGVNSPAQTYYIHQNLTPGMTYRAAVRAVTTVGEGELSPILYTTMAEPPDPPTNLIIKWATPTGGVDLYWTPPVYTGHSPITHYIIQHHVADENSDFFTVPRLPSGVEEGPYRLDEDDDLAGDREFEFRMASVNVVGRSRWSSISSKWLGELPVALPDRLSPWISMLNKTHIEVSWPQLDDESLLRMPNIFGPRKDAWGYVLYRYSYSGNFTPTEVFRVSAASGITSGLVAVPKDTQCGGLVCITSRLWTLVGDGPAYPEQKVCSETADIPGMPTNPTVVPWSRNDSNVLISWQDPSYTGCHIVVQYLVEMYDTTATDDEAIWHSAGLAPANVSTLQQPEYYEMAMNITNLVPAKEYWFRVRARTYFNYVCSARDTCTSSSLSRIDGCKTAKYGSYCKAWKEPAVCFGLVRKADGSYCFQPNDKDCFGDAVSCDTSVTTTVAPVTSTT</sequence>
<reference evidence="3 4" key="1">
    <citation type="submission" date="2020-04" db="EMBL/GenBank/DDBJ databases">
        <title>Perkinsus chesapeaki whole genome sequence.</title>
        <authorList>
            <person name="Bogema D.R."/>
        </authorList>
    </citation>
    <scope>NUCLEOTIDE SEQUENCE [LARGE SCALE GENOMIC DNA]</scope>
    <source>
        <strain evidence="3">ATCC PRA-425</strain>
    </source>
</reference>
<dbReference type="SMART" id="SM00060">
    <property type="entry name" value="FN3"/>
    <property type="match status" value="7"/>
</dbReference>
<accession>A0A7J6LBR6</accession>
<keyword evidence="1" id="KW-0677">Repeat</keyword>
<evidence type="ECO:0000313" key="3">
    <source>
        <dbReference type="EMBL" id="KAF4656707.1"/>
    </source>
</evidence>
<feature type="domain" description="Fibronectin type-III" evidence="2">
    <location>
        <begin position="885"/>
        <end position="996"/>
    </location>
</feature>
<evidence type="ECO:0000256" key="1">
    <source>
        <dbReference type="ARBA" id="ARBA00022737"/>
    </source>
</evidence>
<dbReference type="CDD" id="cd00063">
    <property type="entry name" value="FN3"/>
    <property type="match status" value="3"/>
</dbReference>
<name>A0A7J6LBR6_PERCH</name>
<dbReference type="OrthoDB" id="434688at2759"/>
<feature type="non-terminal residue" evidence="3">
    <location>
        <position position="1060"/>
    </location>
</feature>
<gene>
    <name evidence="3" type="primary">MYBPC1</name>
    <name evidence="3" type="ORF">FOL47_008808</name>
</gene>
<dbReference type="InterPro" id="IPR003961">
    <property type="entry name" value="FN3_dom"/>
</dbReference>
<comment type="caution">
    <text evidence="3">The sequence shown here is derived from an EMBL/GenBank/DDBJ whole genome shotgun (WGS) entry which is preliminary data.</text>
</comment>
<dbReference type="AlphaFoldDB" id="A0A7J6LBR6"/>
<dbReference type="PANTHER" id="PTHR13817:SF166">
    <property type="entry name" value="NEURONAL IGCAM-RELATED"/>
    <property type="match status" value="1"/>
</dbReference>
<dbReference type="InterPro" id="IPR050964">
    <property type="entry name" value="Striated_Muscle_Regulatory"/>
</dbReference>
<dbReference type="Pfam" id="PF00041">
    <property type="entry name" value="fn3"/>
    <property type="match status" value="2"/>
</dbReference>
<evidence type="ECO:0000313" key="4">
    <source>
        <dbReference type="Proteomes" id="UP000591131"/>
    </source>
</evidence>
<proteinExistence type="predicted"/>
<evidence type="ECO:0000259" key="2">
    <source>
        <dbReference type="PROSITE" id="PS50853"/>
    </source>
</evidence>
<dbReference type="SUPFAM" id="SSF49265">
    <property type="entry name" value="Fibronectin type III"/>
    <property type="match status" value="5"/>
</dbReference>
<dbReference type="PROSITE" id="PS50853">
    <property type="entry name" value="FN3"/>
    <property type="match status" value="3"/>
</dbReference>
<dbReference type="PANTHER" id="PTHR13817">
    <property type="entry name" value="TITIN"/>
    <property type="match status" value="1"/>
</dbReference>
<feature type="domain" description="Fibronectin type-III" evidence="2">
    <location>
        <begin position="663"/>
        <end position="764"/>
    </location>
</feature>
<protein>
    <submittedName>
        <fullName evidence="3">Myosin-binding protein C, slow-type</fullName>
    </submittedName>
</protein>
<keyword evidence="4" id="KW-1185">Reference proteome</keyword>
<dbReference type="InterPro" id="IPR013783">
    <property type="entry name" value="Ig-like_fold"/>
</dbReference>
<organism evidence="3 4">
    <name type="scientific">Perkinsus chesapeaki</name>
    <name type="common">Clam parasite</name>
    <name type="synonym">Perkinsus andrewsi</name>
    <dbReference type="NCBI Taxonomy" id="330153"/>
    <lineage>
        <taxon>Eukaryota</taxon>
        <taxon>Sar</taxon>
        <taxon>Alveolata</taxon>
        <taxon>Perkinsozoa</taxon>
        <taxon>Perkinsea</taxon>
        <taxon>Perkinsida</taxon>
        <taxon>Perkinsidae</taxon>
        <taxon>Perkinsus</taxon>
    </lineage>
</organism>
<dbReference type="EMBL" id="JAAPAO010000582">
    <property type="protein sequence ID" value="KAF4656707.1"/>
    <property type="molecule type" value="Genomic_DNA"/>
</dbReference>
<dbReference type="Proteomes" id="UP000591131">
    <property type="component" value="Unassembled WGS sequence"/>
</dbReference>
<dbReference type="Gene3D" id="2.60.40.10">
    <property type="entry name" value="Immunoglobulins"/>
    <property type="match status" value="6"/>
</dbReference>